<comment type="similarity">
    <text evidence="7">Belongs to the NDK family.</text>
</comment>
<evidence type="ECO:0000256" key="5">
    <source>
        <dbReference type="ARBA" id="ARBA00023273"/>
    </source>
</evidence>
<keyword evidence="11" id="KW-1185">Reference proteome</keyword>
<dbReference type="InterPro" id="IPR036850">
    <property type="entry name" value="NDK-like_dom_sf"/>
</dbReference>
<gene>
    <name evidence="10" type="ORF">Vbra_21451</name>
</gene>
<feature type="domain" description="DM10" evidence="9">
    <location>
        <begin position="2"/>
        <end position="90"/>
    </location>
</feature>
<evidence type="ECO:0000313" key="11">
    <source>
        <dbReference type="Proteomes" id="UP000041254"/>
    </source>
</evidence>
<dbReference type="Gene3D" id="2.30.29.170">
    <property type="match status" value="1"/>
</dbReference>
<dbReference type="VEuPathDB" id="CryptoDB:Vbra_21451"/>
<dbReference type="FunFam" id="3.30.70.141:FF:000004">
    <property type="entry name" value="Nucleoside diphosphate kinase 7"/>
    <property type="match status" value="1"/>
</dbReference>
<dbReference type="InterPro" id="IPR037993">
    <property type="entry name" value="NDPk7B"/>
</dbReference>
<dbReference type="GO" id="GO:0004550">
    <property type="term" value="F:nucleoside diphosphate kinase activity"/>
    <property type="evidence" value="ECO:0007669"/>
    <property type="project" value="UniProtKB-EC"/>
</dbReference>
<reference evidence="10 11" key="1">
    <citation type="submission" date="2014-11" db="EMBL/GenBank/DDBJ databases">
        <authorList>
            <person name="Zhu J."/>
            <person name="Qi W."/>
            <person name="Song R."/>
        </authorList>
    </citation>
    <scope>NUCLEOTIDE SEQUENCE [LARGE SCALE GENOMIC DNA]</scope>
</reference>
<dbReference type="SMART" id="SM00676">
    <property type="entry name" value="DM10"/>
    <property type="match status" value="1"/>
</dbReference>
<dbReference type="EC" id="2.7.4.6" evidence="8"/>
<keyword evidence="3" id="KW-0963">Cytoplasm</keyword>
<dbReference type="PROSITE" id="PS51374">
    <property type="entry name" value="NDPK_LIKE"/>
    <property type="match status" value="2"/>
</dbReference>
<dbReference type="PANTHER" id="PTHR43109:SF2">
    <property type="entry name" value="NUCLEOSIDE DIPHOSPHATE KINASE 7"/>
    <property type="match status" value="1"/>
</dbReference>
<proteinExistence type="inferred from homology"/>
<evidence type="ECO:0000256" key="6">
    <source>
        <dbReference type="PIRSR" id="PIRSR036503-50"/>
    </source>
</evidence>
<dbReference type="Pfam" id="PF25364">
    <property type="entry name" value="PH_NDK7_N"/>
    <property type="match status" value="1"/>
</dbReference>
<feature type="active site" description="Pros-phosphohistidine intermediate" evidence="6">
    <location>
        <position position="210"/>
    </location>
</feature>
<dbReference type="Gene3D" id="3.30.70.141">
    <property type="entry name" value="Nucleoside diphosphate kinase-like domain"/>
    <property type="match status" value="2"/>
</dbReference>
<dbReference type="SUPFAM" id="SSF54919">
    <property type="entry name" value="Nucleoside diphosphate kinase, NDK"/>
    <property type="match status" value="2"/>
</dbReference>
<evidence type="ECO:0000256" key="1">
    <source>
        <dbReference type="ARBA" id="ARBA00004138"/>
    </source>
</evidence>
<dbReference type="EMBL" id="CDMY01000456">
    <property type="protein sequence ID" value="CEM14665.1"/>
    <property type="molecule type" value="Genomic_DNA"/>
</dbReference>
<dbReference type="PIRSF" id="PIRSF036503">
    <property type="entry name" value="NDK7"/>
    <property type="match status" value="1"/>
</dbReference>
<dbReference type="PROSITE" id="PS51336">
    <property type="entry name" value="DM10"/>
    <property type="match status" value="1"/>
</dbReference>
<dbReference type="Proteomes" id="UP000041254">
    <property type="component" value="Unassembled WGS sequence"/>
</dbReference>
<comment type="subcellular location">
    <subcellularLocation>
        <location evidence="1">Cell projection</location>
        <location evidence="1">Cilium</location>
    </subcellularLocation>
    <subcellularLocation>
        <location evidence="2">Cytoplasm</location>
        <location evidence="2">Cytoskeleton</location>
    </subcellularLocation>
</comment>
<evidence type="ECO:0000256" key="8">
    <source>
        <dbReference type="RuleBase" id="RU004013"/>
    </source>
</evidence>
<dbReference type="InParanoid" id="A0A0G4FL75"/>
<sequence>MAEDRYVFETEWYDPQAELQRKYLLTFYLKDNTIEMYDVKNHRMFLKRTCYPSVELSDLFIGARVTIFSRQLKLVQYGDVFTRKCLETRRSRTLALVKPDGYQKMGRILQAAIDAGLIVSRVKMVRLAPQDTADFCGAIPTYAQDSGVFDRAVQFMSSDVVVAIELVGQDAVATWKRIIGPDDPAQAKAQSPQSLHASCGGEDVVQNAVHGSDSNEMARLELEFFFDRKWQPTALVNHCSCAVIRPHAMRQAGHIIDDILKAGFEVSAMELFQLNKQMAQEFLEVYKTALPEYSSLVEQMCSGPCLAMEIRQENAVQTFRDLVGPHDPDIARALRPNTLRAKYGIDRVKNAVHCTDLPEDGALEVEFFFSILQQQQQQQQGS</sequence>
<keyword evidence="4" id="KW-0206">Cytoskeleton</keyword>
<evidence type="ECO:0000256" key="7">
    <source>
        <dbReference type="PROSITE-ProRule" id="PRU00706"/>
    </source>
</evidence>
<evidence type="ECO:0000259" key="9">
    <source>
        <dbReference type="PROSITE" id="PS51336"/>
    </source>
</evidence>
<dbReference type="InterPro" id="IPR057579">
    <property type="entry name" value="DM10_NDK7"/>
</dbReference>
<dbReference type="PROSITE" id="PS00469">
    <property type="entry name" value="NDPK"/>
    <property type="match status" value="1"/>
</dbReference>
<accession>A0A0G4FL75</accession>
<dbReference type="InterPro" id="IPR011410">
    <property type="entry name" value="NDPK7"/>
</dbReference>
<dbReference type="OrthoDB" id="270127at2759"/>
<dbReference type="CDD" id="cd04412">
    <property type="entry name" value="NDPk7B"/>
    <property type="match status" value="1"/>
</dbReference>
<organism evidence="10 11">
    <name type="scientific">Vitrella brassicaformis (strain CCMP3155)</name>
    <dbReference type="NCBI Taxonomy" id="1169540"/>
    <lineage>
        <taxon>Eukaryota</taxon>
        <taxon>Sar</taxon>
        <taxon>Alveolata</taxon>
        <taxon>Colpodellida</taxon>
        <taxon>Vitrellaceae</taxon>
        <taxon>Vitrella</taxon>
    </lineage>
</organism>
<dbReference type="OMA" id="VCMCLEI"/>
<dbReference type="InterPro" id="IPR006602">
    <property type="entry name" value="DM10_dom"/>
</dbReference>
<dbReference type="InterPro" id="IPR034907">
    <property type="entry name" value="NDK-like_dom"/>
</dbReference>
<comment type="caution">
    <text evidence="7">Lacks conserved residue(s) required for the propagation of feature annotation.</text>
</comment>
<keyword evidence="8" id="KW-0808">Transferase</keyword>
<dbReference type="PANTHER" id="PTHR43109">
    <property type="entry name" value="NUCLEOSIDE DIPHOSPHATE KINASE 7"/>
    <property type="match status" value="1"/>
</dbReference>
<protein>
    <recommendedName>
        <fullName evidence="8">Nucleoside diphosphate kinase</fullName>
        <ecNumber evidence="8">2.7.4.6</ecNumber>
    </recommendedName>
</protein>
<evidence type="ECO:0000313" key="10">
    <source>
        <dbReference type="EMBL" id="CEM14665.1"/>
    </source>
</evidence>
<dbReference type="AlphaFoldDB" id="A0A0G4FL75"/>
<evidence type="ECO:0000256" key="2">
    <source>
        <dbReference type="ARBA" id="ARBA00004245"/>
    </source>
</evidence>
<dbReference type="STRING" id="1169540.A0A0G4FL75"/>
<comment type="catalytic activity">
    <reaction evidence="8">
        <text>a 2'-deoxyribonucleoside 5'-diphosphate + ATP = a 2'-deoxyribonucleoside 5'-triphosphate + ADP</text>
        <dbReference type="Rhea" id="RHEA:44640"/>
        <dbReference type="ChEBI" id="CHEBI:30616"/>
        <dbReference type="ChEBI" id="CHEBI:61560"/>
        <dbReference type="ChEBI" id="CHEBI:73316"/>
        <dbReference type="ChEBI" id="CHEBI:456216"/>
        <dbReference type="EC" id="2.7.4.6"/>
    </reaction>
</comment>
<evidence type="ECO:0000256" key="4">
    <source>
        <dbReference type="ARBA" id="ARBA00023212"/>
    </source>
</evidence>
<dbReference type="InterPro" id="IPR023005">
    <property type="entry name" value="Nucleoside_diP_kinase_AS"/>
</dbReference>
<dbReference type="SMART" id="SM00562">
    <property type="entry name" value="NDK"/>
    <property type="match status" value="2"/>
</dbReference>
<keyword evidence="8" id="KW-0067">ATP-binding</keyword>
<keyword evidence="8" id="KW-0547">Nucleotide-binding</keyword>
<dbReference type="GO" id="GO:0005879">
    <property type="term" value="C:axonemal microtubule"/>
    <property type="evidence" value="ECO:0007669"/>
    <property type="project" value="TreeGrafter"/>
</dbReference>
<keyword evidence="8" id="KW-0418">Kinase</keyword>
<dbReference type="PhylomeDB" id="A0A0G4FL75"/>
<dbReference type="Pfam" id="PF00334">
    <property type="entry name" value="NDK"/>
    <property type="match status" value="2"/>
</dbReference>
<evidence type="ECO:0000256" key="3">
    <source>
        <dbReference type="ARBA" id="ARBA00022490"/>
    </source>
</evidence>
<name>A0A0G4FL75_VITBC</name>
<dbReference type="GO" id="GO:0005524">
    <property type="term" value="F:ATP binding"/>
    <property type="evidence" value="ECO:0007669"/>
    <property type="project" value="UniProtKB-KW"/>
</dbReference>
<keyword evidence="5" id="KW-0966">Cell projection</keyword>